<dbReference type="GO" id="GO:0006749">
    <property type="term" value="P:glutathione metabolic process"/>
    <property type="evidence" value="ECO:0007669"/>
    <property type="project" value="InterPro"/>
</dbReference>
<dbReference type="GO" id="GO:0005829">
    <property type="term" value="C:cytosol"/>
    <property type="evidence" value="ECO:0007669"/>
    <property type="project" value="UniProtKB-SubCell"/>
</dbReference>
<dbReference type="SFLD" id="SFLDG01152">
    <property type="entry name" value="Main.3:_Omega-_and_Tau-like"/>
    <property type="match status" value="1"/>
</dbReference>
<proteinExistence type="evidence at transcript level"/>
<dbReference type="CDD" id="cd03185">
    <property type="entry name" value="GST_C_Tau"/>
    <property type="match status" value="1"/>
</dbReference>
<evidence type="ECO:0000313" key="6">
    <source>
        <dbReference type="EMBL" id="AGH14252.1"/>
    </source>
</evidence>
<dbReference type="EC" id="2.5.1.18" evidence="3"/>
<dbReference type="SUPFAM" id="SSF52833">
    <property type="entry name" value="Thioredoxin-like"/>
    <property type="match status" value="1"/>
</dbReference>
<comment type="similarity">
    <text evidence="3">Belongs to the GST superfamily.</text>
</comment>
<dbReference type="InterPro" id="IPR036282">
    <property type="entry name" value="Glutathione-S-Trfase_C_sf"/>
</dbReference>
<dbReference type="GO" id="GO:0004364">
    <property type="term" value="F:glutathione transferase activity"/>
    <property type="evidence" value="ECO:0007669"/>
    <property type="project" value="UniProtKB-UniRule"/>
</dbReference>
<evidence type="ECO:0000256" key="1">
    <source>
        <dbReference type="ARBA" id="ARBA00022679"/>
    </source>
</evidence>
<dbReference type="InterPro" id="IPR045073">
    <property type="entry name" value="Omega/Tau-like"/>
</dbReference>
<dbReference type="PANTHER" id="PTHR11260:SF676">
    <property type="entry name" value="GLUTATHIONE S-TRANSFERASE U8"/>
    <property type="match status" value="1"/>
</dbReference>
<dbReference type="Gene3D" id="1.20.1050.10">
    <property type="match status" value="1"/>
</dbReference>
<dbReference type="SFLD" id="SFLDS00019">
    <property type="entry name" value="Glutathione_Transferase_(cytos"/>
    <property type="match status" value="1"/>
</dbReference>
<feature type="domain" description="GST N-terminal" evidence="4">
    <location>
        <begin position="7"/>
        <end position="86"/>
    </location>
</feature>
<evidence type="ECO:0000259" key="5">
    <source>
        <dbReference type="PROSITE" id="PS50405"/>
    </source>
</evidence>
<dbReference type="InterPro" id="IPR036249">
    <property type="entry name" value="Thioredoxin-like_sf"/>
</dbReference>
<comment type="catalytic activity">
    <reaction evidence="2 3">
        <text>RX + glutathione = an S-substituted glutathione + a halide anion + H(+)</text>
        <dbReference type="Rhea" id="RHEA:16437"/>
        <dbReference type="ChEBI" id="CHEBI:15378"/>
        <dbReference type="ChEBI" id="CHEBI:16042"/>
        <dbReference type="ChEBI" id="CHEBI:17792"/>
        <dbReference type="ChEBI" id="CHEBI:57925"/>
        <dbReference type="ChEBI" id="CHEBI:90779"/>
        <dbReference type="EC" id="2.5.1.18"/>
    </reaction>
</comment>
<dbReference type="SFLD" id="SFLDG00358">
    <property type="entry name" value="Main_(cytGST)"/>
    <property type="match status" value="1"/>
</dbReference>
<keyword evidence="1 3" id="KW-0808">Transferase</keyword>
<accession>M4PZQ6</accession>
<sequence>MADQKSKGVKLYGTSFNGHTTMVECALRLKGVAYEYVEEDRKNKSEALLKPNPVHKQVPVLVVDGKPIAESQIILQHIDDVWKDPPHLPEDPYKRAKVRFWVDFVNKKVVPIMHTIVTLKGDEQKTAADEFGGYLQTMEDGIREELWTGGPFINGDNPGLLDVVMGSSYTWIKFIEAVAGAKLAKREETPLLCSSMEAFVELDAVKELMTPPEVLLQSRGNPGAKTTATSDD</sequence>
<name>M4PZQ6_MUSAC</name>
<evidence type="ECO:0000256" key="3">
    <source>
        <dbReference type="RuleBase" id="RU369102"/>
    </source>
</evidence>
<dbReference type="Pfam" id="PF02798">
    <property type="entry name" value="GST_N"/>
    <property type="match status" value="1"/>
</dbReference>
<protein>
    <recommendedName>
        <fullName evidence="3">Glutathione S-transferase</fullName>
        <ecNumber evidence="3">2.5.1.18</ecNumber>
    </recommendedName>
</protein>
<feature type="domain" description="GST C-terminal" evidence="5">
    <location>
        <begin position="91"/>
        <end position="224"/>
    </location>
</feature>
<dbReference type="InterPro" id="IPR004045">
    <property type="entry name" value="Glutathione_S-Trfase_N"/>
</dbReference>
<dbReference type="InterPro" id="IPR010987">
    <property type="entry name" value="Glutathione-S-Trfase_C-like"/>
</dbReference>
<dbReference type="PROSITE" id="PS51354">
    <property type="entry name" value="GLUTAREDOXIN_2"/>
    <property type="match status" value="1"/>
</dbReference>
<gene>
    <name evidence="6" type="primary">GSTU2</name>
</gene>
<organism evidence="6">
    <name type="scientific">Musa acuminata AAA Group</name>
    <name type="common">dessert banana</name>
    <dbReference type="NCBI Taxonomy" id="214697"/>
    <lineage>
        <taxon>Eukaryota</taxon>
        <taxon>Viridiplantae</taxon>
        <taxon>Streptophyta</taxon>
        <taxon>Embryophyta</taxon>
        <taxon>Tracheophyta</taxon>
        <taxon>Spermatophyta</taxon>
        <taxon>Magnoliopsida</taxon>
        <taxon>Liliopsida</taxon>
        <taxon>Zingiberales</taxon>
        <taxon>Musaceae</taxon>
        <taxon>Musa</taxon>
    </lineage>
</organism>
<dbReference type="PROSITE" id="PS50405">
    <property type="entry name" value="GST_CTER"/>
    <property type="match status" value="1"/>
</dbReference>
<dbReference type="PANTHER" id="PTHR11260">
    <property type="entry name" value="GLUTATHIONE S-TRANSFERASE, GST, SUPERFAMILY, GST DOMAIN CONTAINING"/>
    <property type="match status" value="1"/>
</dbReference>
<evidence type="ECO:0000256" key="2">
    <source>
        <dbReference type="ARBA" id="ARBA00047960"/>
    </source>
</evidence>
<dbReference type="AlphaFoldDB" id="M4PZQ6"/>
<comment type="subcellular location">
    <subcellularLocation>
        <location evidence="3">Cytoplasm</location>
        <location evidence="3">Cytosol</location>
    </subcellularLocation>
</comment>
<dbReference type="InterPro" id="IPR045074">
    <property type="entry name" value="GST_C_Tau"/>
</dbReference>
<dbReference type="CDD" id="cd03058">
    <property type="entry name" value="GST_N_Tau"/>
    <property type="match status" value="1"/>
</dbReference>
<dbReference type="InterPro" id="IPR040079">
    <property type="entry name" value="Glutathione_S-Trfase"/>
</dbReference>
<evidence type="ECO:0000259" key="4">
    <source>
        <dbReference type="PROSITE" id="PS50404"/>
    </source>
</evidence>
<reference evidence="6" key="1">
    <citation type="journal article" date="2013" name="Plant Cell Rep.">
        <title>Molecular cloning and expression of five glutathione S-transferase (GST) genes from Banana (Musa acuminata L. AAA group, cv. Cavendish).</title>
        <authorList>
            <person name="Wang Z."/>
            <person name="Huang S."/>
            <person name="Jia C."/>
            <person name="Liu J."/>
            <person name="Zhang J."/>
            <person name="Xu B."/>
            <person name="Jin Z."/>
        </authorList>
    </citation>
    <scope>NUCLEOTIDE SEQUENCE</scope>
</reference>
<dbReference type="PROSITE" id="PS50404">
    <property type="entry name" value="GST_NTER"/>
    <property type="match status" value="1"/>
</dbReference>
<keyword evidence="3" id="KW-0963">Cytoplasm</keyword>
<dbReference type="Gene3D" id="3.40.30.10">
    <property type="entry name" value="Glutaredoxin"/>
    <property type="match status" value="1"/>
</dbReference>
<comment type="function">
    <text evidence="3">Is involved in the conjugation of reduced glutathione to a wide number of exogenous and endogenous hydrophobic electrophiles.</text>
</comment>
<dbReference type="EMBL" id="KC261935">
    <property type="protein sequence ID" value="AGH14252.1"/>
    <property type="molecule type" value="mRNA"/>
</dbReference>
<dbReference type="SUPFAM" id="SSF47616">
    <property type="entry name" value="GST C-terminal domain-like"/>
    <property type="match status" value="1"/>
</dbReference>